<dbReference type="SUPFAM" id="SSF57701">
    <property type="entry name" value="Zn2/Cys6 DNA-binding domain"/>
    <property type="match status" value="1"/>
</dbReference>
<feature type="compositionally biased region" description="Basic and acidic residues" evidence="2">
    <location>
        <begin position="1"/>
        <end position="13"/>
    </location>
</feature>
<sequence>MAEKMAEKTEADSTGHQPAAALAAASPPTMSDTGADAGSEPPTTSNNPRKRKKASRACDYCHTNHQPCDNSQPRCSVCEKHNKECTYNRPTKRRGPQKGYRTALNTYKESAAAWGAVLDSFPGLSALIEGHLQSNQGRTVLKAVKDASQQDALIAKWQSSKLFKTLFPNAASDGTTAGSAAEGDDVEDDDAQPDAYSVSLHSRKGGLPYKQEDNLSYHQSKPLLHRQLEQQHQMEHLRLQHQQQQEQQQRQHLYTHMTTPFMFRGMNQGMDTKNFMAPHLQQQFHHHQSSLTSLSDIVASDATRSTSQASQVLAPLGFAPSETVADFYDIGSNPEQPMSAAGFDFDFSVGGDLKVPDADQRVYYELLMGRSFDGMPRQP</sequence>
<dbReference type="GO" id="GO:0008270">
    <property type="term" value="F:zinc ion binding"/>
    <property type="evidence" value="ECO:0007669"/>
    <property type="project" value="InterPro"/>
</dbReference>
<keyword evidence="1" id="KW-0539">Nucleus</keyword>
<dbReference type="OrthoDB" id="2534600at2759"/>
<organism evidence="4 5">
    <name type="scientific">Coniochaeta pulveracea</name>
    <dbReference type="NCBI Taxonomy" id="177199"/>
    <lineage>
        <taxon>Eukaryota</taxon>
        <taxon>Fungi</taxon>
        <taxon>Dikarya</taxon>
        <taxon>Ascomycota</taxon>
        <taxon>Pezizomycotina</taxon>
        <taxon>Sordariomycetes</taxon>
        <taxon>Sordariomycetidae</taxon>
        <taxon>Coniochaetales</taxon>
        <taxon>Coniochaetaceae</taxon>
        <taxon>Coniochaeta</taxon>
    </lineage>
</organism>
<dbReference type="Proteomes" id="UP000275385">
    <property type="component" value="Unassembled WGS sequence"/>
</dbReference>
<dbReference type="CDD" id="cd00067">
    <property type="entry name" value="GAL4"/>
    <property type="match status" value="1"/>
</dbReference>
<evidence type="ECO:0000256" key="1">
    <source>
        <dbReference type="ARBA" id="ARBA00023242"/>
    </source>
</evidence>
<dbReference type="SMART" id="SM00066">
    <property type="entry name" value="GAL4"/>
    <property type="match status" value="1"/>
</dbReference>
<dbReference type="Pfam" id="PF00172">
    <property type="entry name" value="Zn_clus"/>
    <property type="match status" value="1"/>
</dbReference>
<dbReference type="InterPro" id="IPR036864">
    <property type="entry name" value="Zn2-C6_fun-type_DNA-bd_sf"/>
</dbReference>
<protein>
    <recommendedName>
        <fullName evidence="3">Zn(2)-C6 fungal-type domain-containing protein</fullName>
    </recommendedName>
</protein>
<dbReference type="PANTHER" id="PTHR47655">
    <property type="entry name" value="QUINIC ACID UTILIZATION ACTIVATOR"/>
    <property type="match status" value="1"/>
</dbReference>
<dbReference type="GO" id="GO:0045944">
    <property type="term" value="P:positive regulation of transcription by RNA polymerase II"/>
    <property type="evidence" value="ECO:0007669"/>
    <property type="project" value="TreeGrafter"/>
</dbReference>
<gene>
    <name evidence="4" type="ORF">DL546_005862</name>
</gene>
<dbReference type="PROSITE" id="PS00463">
    <property type="entry name" value="ZN2_CY6_FUNGAL_1"/>
    <property type="match status" value="1"/>
</dbReference>
<evidence type="ECO:0000313" key="5">
    <source>
        <dbReference type="Proteomes" id="UP000275385"/>
    </source>
</evidence>
<dbReference type="InterPro" id="IPR052783">
    <property type="entry name" value="Metabolic/Drug-Res_Regulator"/>
</dbReference>
<keyword evidence="5" id="KW-1185">Reference proteome</keyword>
<dbReference type="EMBL" id="QVQW01000018">
    <property type="protein sequence ID" value="RKU45811.1"/>
    <property type="molecule type" value="Genomic_DNA"/>
</dbReference>
<dbReference type="Gene3D" id="4.10.240.10">
    <property type="entry name" value="Zn(2)-C6 fungal-type DNA-binding domain"/>
    <property type="match status" value="1"/>
</dbReference>
<evidence type="ECO:0000256" key="2">
    <source>
        <dbReference type="SAM" id="MobiDB-lite"/>
    </source>
</evidence>
<evidence type="ECO:0000313" key="4">
    <source>
        <dbReference type="EMBL" id="RKU45811.1"/>
    </source>
</evidence>
<feature type="domain" description="Zn(2)-C6 fungal-type" evidence="3">
    <location>
        <begin position="57"/>
        <end position="87"/>
    </location>
</feature>
<feature type="region of interest" description="Disordered" evidence="2">
    <location>
        <begin position="1"/>
        <end position="57"/>
    </location>
</feature>
<accession>A0A420YD44</accession>
<dbReference type="STRING" id="177199.A0A420YD44"/>
<reference evidence="4 5" key="1">
    <citation type="submission" date="2018-08" db="EMBL/GenBank/DDBJ databases">
        <title>Draft genome of the lignicolous fungus Coniochaeta pulveracea.</title>
        <authorList>
            <person name="Borstlap C.J."/>
            <person name="De Witt R.N."/>
            <person name="Botha A."/>
            <person name="Volschenk H."/>
        </authorList>
    </citation>
    <scope>NUCLEOTIDE SEQUENCE [LARGE SCALE GENOMIC DNA]</scope>
    <source>
        <strain evidence="4 5">CAB683</strain>
    </source>
</reference>
<dbReference type="PROSITE" id="PS50048">
    <property type="entry name" value="ZN2_CY6_FUNGAL_2"/>
    <property type="match status" value="1"/>
</dbReference>
<dbReference type="GO" id="GO:0000981">
    <property type="term" value="F:DNA-binding transcription factor activity, RNA polymerase II-specific"/>
    <property type="evidence" value="ECO:0007669"/>
    <property type="project" value="InterPro"/>
</dbReference>
<dbReference type="AlphaFoldDB" id="A0A420YD44"/>
<proteinExistence type="predicted"/>
<dbReference type="InterPro" id="IPR001138">
    <property type="entry name" value="Zn2Cys6_DnaBD"/>
</dbReference>
<dbReference type="PANTHER" id="PTHR47655:SF2">
    <property type="entry name" value="QUINIC ACID UTILIZATION ACTIVATOR"/>
    <property type="match status" value="1"/>
</dbReference>
<comment type="caution">
    <text evidence="4">The sequence shown here is derived from an EMBL/GenBank/DDBJ whole genome shotgun (WGS) entry which is preliminary data.</text>
</comment>
<evidence type="ECO:0000259" key="3">
    <source>
        <dbReference type="PROSITE" id="PS50048"/>
    </source>
</evidence>
<name>A0A420YD44_9PEZI</name>